<sequence length="415" mass="44586">MEVRDRGFSKYTRLDRALELISSEVKEIGSETVPFHESGGRVLAKKCKSKSDVPPFDRAAMDGYAIQAEDSFGADETNPKEVQVIDSIEIGVSPDVQISEGDAAKIATGAPMPEGADAVIMLEETQRENSKLKILAPVSPGKNVSSKGEDVRAGQKILEAGRRLHPWDVGMLASTGNTKVQVRKRPVVGVAVTGDELKKPGESLDSAQITEANSHALEVAINREGGTSARIGKIPDDIEAIEEALKENTHRDMLIFTGGTSVGARDLVPDAISNSGRLVFHGVSIRPGGPSAFGTVKGTPIFSLPGFPTAAHISFEMLVRPALRMMQGRPWNKIRTELNAELERKISSKLGRSDVVRVKVKSSEKGYRTEPIRVTGSSILSTMTEADGIVVVPEDKEGFSEGKVVKVGLLNRPVC</sequence>
<dbReference type="PANTHER" id="PTHR10192:SF19">
    <property type="entry name" value="MOLYBDOPTERIN BIOSYNTHESIS PROTEIN MJ0666-RELATED"/>
    <property type="match status" value="1"/>
</dbReference>
<dbReference type="CDD" id="cd00887">
    <property type="entry name" value="MoeA"/>
    <property type="match status" value="1"/>
</dbReference>
<dbReference type="Gene3D" id="2.170.190.11">
    <property type="entry name" value="Molybdopterin biosynthesis moea protein, domain 3"/>
    <property type="match status" value="1"/>
</dbReference>
<dbReference type="SUPFAM" id="SSF63882">
    <property type="entry name" value="MoeA N-terminal region -like"/>
    <property type="match status" value="1"/>
</dbReference>
<keyword evidence="2" id="KW-0501">Molybdenum cofactor biosynthesis</keyword>
<comment type="pathway">
    <text evidence="1">Cofactor biosynthesis; molybdopterin biosynthesis.</text>
</comment>
<dbReference type="EMBL" id="LHYI01000051">
    <property type="protein sequence ID" value="KXB07822.1"/>
    <property type="molecule type" value="Genomic_DNA"/>
</dbReference>
<dbReference type="InterPro" id="IPR001453">
    <property type="entry name" value="MoaB/Mog_dom"/>
</dbReference>
<keyword evidence="5" id="KW-1185">Reference proteome</keyword>
<dbReference type="InterPro" id="IPR038987">
    <property type="entry name" value="MoeA-like"/>
</dbReference>
<evidence type="ECO:0000256" key="2">
    <source>
        <dbReference type="ARBA" id="ARBA00023150"/>
    </source>
</evidence>
<organism evidence="4 5">
    <name type="scientific">candidate division MSBL1 archaeon SCGC-AAA382M17</name>
    <dbReference type="NCBI Taxonomy" id="1698284"/>
    <lineage>
        <taxon>Archaea</taxon>
        <taxon>Methanobacteriati</taxon>
        <taxon>Methanobacteriota</taxon>
        <taxon>candidate division MSBL1</taxon>
    </lineage>
</organism>
<dbReference type="Pfam" id="PF03453">
    <property type="entry name" value="MoeA_N"/>
    <property type="match status" value="1"/>
</dbReference>
<dbReference type="SUPFAM" id="SSF53218">
    <property type="entry name" value="Molybdenum cofactor biosynthesis proteins"/>
    <property type="match status" value="1"/>
</dbReference>
<evidence type="ECO:0000313" key="4">
    <source>
        <dbReference type="EMBL" id="KXB07822.1"/>
    </source>
</evidence>
<dbReference type="SUPFAM" id="SSF63867">
    <property type="entry name" value="MoeA C-terminal domain-like"/>
    <property type="match status" value="1"/>
</dbReference>
<dbReference type="NCBIfam" id="TIGR00177">
    <property type="entry name" value="molyb_syn"/>
    <property type="match status" value="1"/>
</dbReference>
<protein>
    <recommendedName>
        <fullName evidence="3">MoaB/Mog domain-containing protein</fullName>
    </recommendedName>
</protein>
<reference evidence="4 5" key="1">
    <citation type="journal article" date="2016" name="Sci. Rep.">
        <title>Metabolic traits of an uncultured archaeal lineage -MSBL1- from brine pools of the Red Sea.</title>
        <authorList>
            <person name="Mwirichia R."/>
            <person name="Alam I."/>
            <person name="Rashid M."/>
            <person name="Vinu M."/>
            <person name="Ba-Alawi W."/>
            <person name="Anthony Kamau A."/>
            <person name="Kamanda Ngugi D."/>
            <person name="Goker M."/>
            <person name="Klenk H.P."/>
            <person name="Bajic V."/>
            <person name="Stingl U."/>
        </authorList>
    </citation>
    <scope>NUCLEOTIDE SEQUENCE [LARGE SCALE GENOMIC DNA]</scope>
    <source>
        <strain evidence="4">SCGC-AAA382M17</strain>
    </source>
</reference>
<dbReference type="InterPro" id="IPR005111">
    <property type="entry name" value="MoeA_C_domain_IV"/>
</dbReference>
<proteinExistence type="predicted"/>
<dbReference type="SMART" id="SM00852">
    <property type="entry name" value="MoCF_biosynth"/>
    <property type="match status" value="1"/>
</dbReference>
<dbReference type="PANTHER" id="PTHR10192">
    <property type="entry name" value="MOLYBDOPTERIN BIOSYNTHESIS PROTEIN"/>
    <property type="match status" value="1"/>
</dbReference>
<accession>A0ABR5TJB3</accession>
<dbReference type="Gene3D" id="2.40.340.10">
    <property type="entry name" value="MoeA, C-terminal, domain IV"/>
    <property type="match status" value="1"/>
</dbReference>
<dbReference type="NCBIfam" id="NF045515">
    <property type="entry name" value="Glp_gephyrin"/>
    <property type="match status" value="1"/>
</dbReference>
<evidence type="ECO:0000259" key="3">
    <source>
        <dbReference type="SMART" id="SM00852"/>
    </source>
</evidence>
<dbReference type="InterPro" id="IPR036425">
    <property type="entry name" value="MoaB/Mog-like_dom_sf"/>
</dbReference>
<dbReference type="InterPro" id="IPR005110">
    <property type="entry name" value="MoeA_linker/N"/>
</dbReference>
<name>A0ABR5TJB3_9EURY</name>
<dbReference type="Gene3D" id="3.40.980.10">
    <property type="entry name" value="MoaB/Mog-like domain"/>
    <property type="match status" value="1"/>
</dbReference>
<dbReference type="Pfam" id="PF03454">
    <property type="entry name" value="MoeA_C"/>
    <property type="match status" value="1"/>
</dbReference>
<dbReference type="InterPro" id="IPR036688">
    <property type="entry name" value="MoeA_C_domain_IV_sf"/>
</dbReference>
<dbReference type="InterPro" id="IPR036135">
    <property type="entry name" value="MoeA_linker/N_sf"/>
</dbReference>
<evidence type="ECO:0000313" key="5">
    <source>
        <dbReference type="Proteomes" id="UP000070633"/>
    </source>
</evidence>
<dbReference type="Proteomes" id="UP000070633">
    <property type="component" value="Unassembled WGS sequence"/>
</dbReference>
<feature type="domain" description="MoaB/Mog" evidence="3">
    <location>
        <begin position="189"/>
        <end position="325"/>
    </location>
</feature>
<dbReference type="Gene3D" id="3.90.105.10">
    <property type="entry name" value="Molybdopterin biosynthesis moea protein, domain 2"/>
    <property type="match status" value="1"/>
</dbReference>
<comment type="caution">
    <text evidence="4">The sequence shown here is derived from an EMBL/GenBank/DDBJ whole genome shotgun (WGS) entry which is preliminary data.</text>
</comment>
<evidence type="ECO:0000256" key="1">
    <source>
        <dbReference type="ARBA" id="ARBA00005046"/>
    </source>
</evidence>
<gene>
    <name evidence="4" type="ORF">AKJ55_01870</name>
</gene>
<dbReference type="Pfam" id="PF00994">
    <property type="entry name" value="MoCF_biosynth"/>
    <property type="match status" value="1"/>
</dbReference>